<evidence type="ECO:0000256" key="1">
    <source>
        <dbReference type="ARBA" id="ARBA00000098"/>
    </source>
</evidence>
<dbReference type="Pfam" id="PF17900">
    <property type="entry name" value="Peptidase_M1_N"/>
    <property type="match status" value="1"/>
</dbReference>
<dbReference type="InterPro" id="IPR014782">
    <property type="entry name" value="Peptidase_M1_dom"/>
</dbReference>
<evidence type="ECO:0000256" key="3">
    <source>
        <dbReference type="ARBA" id="ARBA00010136"/>
    </source>
</evidence>
<evidence type="ECO:0000256" key="10">
    <source>
        <dbReference type="ARBA" id="ARBA00023049"/>
    </source>
</evidence>
<feature type="compositionally biased region" description="Low complexity" evidence="13">
    <location>
        <begin position="40"/>
        <end position="60"/>
    </location>
</feature>
<dbReference type="AlphaFoldDB" id="A0A839NAJ4"/>
<gene>
    <name evidence="17" type="ORF">FHU39_003890</name>
</gene>
<organism evidence="17 18">
    <name type="scientific">Flexivirga oryzae</name>
    <dbReference type="NCBI Taxonomy" id="1794944"/>
    <lineage>
        <taxon>Bacteria</taxon>
        <taxon>Bacillati</taxon>
        <taxon>Actinomycetota</taxon>
        <taxon>Actinomycetes</taxon>
        <taxon>Micrococcales</taxon>
        <taxon>Dermacoccaceae</taxon>
        <taxon>Flexivirga</taxon>
    </lineage>
</organism>
<dbReference type="GO" id="GO:0016285">
    <property type="term" value="F:alanyl aminopeptidase activity"/>
    <property type="evidence" value="ECO:0007669"/>
    <property type="project" value="UniProtKB-EC"/>
</dbReference>
<dbReference type="Proteomes" id="UP000559182">
    <property type="component" value="Unassembled WGS sequence"/>
</dbReference>
<evidence type="ECO:0000259" key="15">
    <source>
        <dbReference type="Pfam" id="PF01433"/>
    </source>
</evidence>
<dbReference type="GO" id="GO:0008237">
    <property type="term" value="F:metallopeptidase activity"/>
    <property type="evidence" value="ECO:0007669"/>
    <property type="project" value="UniProtKB-KW"/>
</dbReference>
<dbReference type="InterPro" id="IPR042097">
    <property type="entry name" value="Aminopeptidase_N-like_N_sf"/>
</dbReference>
<keyword evidence="7" id="KW-0479">Metal-binding</keyword>
<dbReference type="SUPFAM" id="SSF55486">
    <property type="entry name" value="Metalloproteases ('zincins'), catalytic domain"/>
    <property type="match status" value="1"/>
</dbReference>
<dbReference type="EMBL" id="JACHVQ010000003">
    <property type="protein sequence ID" value="MBB2893859.1"/>
    <property type="molecule type" value="Genomic_DNA"/>
</dbReference>
<feature type="domain" description="Peptidase M1 membrane alanine aminopeptidase" evidence="15">
    <location>
        <begin position="309"/>
        <end position="493"/>
    </location>
</feature>
<evidence type="ECO:0000256" key="4">
    <source>
        <dbReference type="ARBA" id="ARBA00012564"/>
    </source>
</evidence>
<feature type="compositionally biased region" description="Polar residues" evidence="13">
    <location>
        <begin position="24"/>
        <end position="39"/>
    </location>
</feature>
<dbReference type="InterPro" id="IPR050344">
    <property type="entry name" value="Peptidase_M1_aminopeptidases"/>
</dbReference>
<dbReference type="GO" id="GO:0008270">
    <property type="term" value="F:zinc ion binding"/>
    <property type="evidence" value="ECO:0007669"/>
    <property type="project" value="InterPro"/>
</dbReference>
<comment type="catalytic activity">
    <reaction evidence="1">
        <text>Release of an N-terminal amino acid, Xaa-|-Yaa- from a peptide, amide or arylamide. Xaa is preferably Ala, but may be most amino acids including Pro (slow action). When a terminal hydrophobic residue is followed by a prolyl residue, the two may be released as an intact Xaa-Pro dipeptide.</text>
        <dbReference type="EC" id="3.4.11.2"/>
    </reaction>
</comment>
<feature type="signal peptide" evidence="14">
    <location>
        <begin position="1"/>
        <end position="26"/>
    </location>
</feature>
<evidence type="ECO:0000256" key="14">
    <source>
        <dbReference type="SAM" id="SignalP"/>
    </source>
</evidence>
<evidence type="ECO:0000256" key="8">
    <source>
        <dbReference type="ARBA" id="ARBA00022801"/>
    </source>
</evidence>
<keyword evidence="6" id="KW-0645">Protease</keyword>
<dbReference type="RefSeq" id="WP_183322284.1">
    <property type="nucleotide sequence ID" value="NZ_JACHVQ010000003.1"/>
</dbReference>
<keyword evidence="9" id="KW-0862">Zinc</keyword>
<dbReference type="EC" id="3.4.11.2" evidence="4"/>
<dbReference type="Gene3D" id="1.10.390.10">
    <property type="entry name" value="Neutral Protease Domain 2"/>
    <property type="match status" value="1"/>
</dbReference>
<evidence type="ECO:0000256" key="12">
    <source>
        <dbReference type="ARBA" id="ARBA00031533"/>
    </source>
</evidence>
<evidence type="ECO:0000256" key="2">
    <source>
        <dbReference type="ARBA" id="ARBA00001947"/>
    </source>
</evidence>
<dbReference type="PRINTS" id="PR00756">
    <property type="entry name" value="ALADIPTASE"/>
</dbReference>
<feature type="domain" description="Aminopeptidase N-like N-terminal" evidence="16">
    <location>
        <begin position="94"/>
        <end position="270"/>
    </location>
</feature>
<dbReference type="CDD" id="cd09603">
    <property type="entry name" value="M1_APN_like"/>
    <property type="match status" value="1"/>
</dbReference>
<dbReference type="InterPro" id="IPR027268">
    <property type="entry name" value="Peptidase_M4/M1_CTD_sf"/>
</dbReference>
<accession>A0A839NAJ4</accession>
<evidence type="ECO:0000256" key="7">
    <source>
        <dbReference type="ARBA" id="ARBA00022723"/>
    </source>
</evidence>
<evidence type="ECO:0000259" key="16">
    <source>
        <dbReference type="Pfam" id="PF17900"/>
    </source>
</evidence>
<dbReference type="InterPro" id="IPR001930">
    <property type="entry name" value="Peptidase_M1"/>
</dbReference>
<dbReference type="PANTHER" id="PTHR11533">
    <property type="entry name" value="PROTEASE M1 ZINC METALLOPROTEASE"/>
    <property type="match status" value="1"/>
</dbReference>
<dbReference type="SUPFAM" id="SSF63737">
    <property type="entry name" value="Leukotriene A4 hydrolase N-terminal domain"/>
    <property type="match status" value="1"/>
</dbReference>
<name>A0A839NAJ4_9MICO</name>
<dbReference type="Gene3D" id="2.60.40.1730">
    <property type="entry name" value="tricorn interacting facor f3 domain"/>
    <property type="match status" value="1"/>
</dbReference>
<evidence type="ECO:0000256" key="13">
    <source>
        <dbReference type="SAM" id="MobiDB-lite"/>
    </source>
</evidence>
<dbReference type="InterPro" id="IPR045357">
    <property type="entry name" value="Aminopeptidase_N-like_N"/>
</dbReference>
<evidence type="ECO:0000256" key="6">
    <source>
        <dbReference type="ARBA" id="ARBA00022670"/>
    </source>
</evidence>
<keyword evidence="8" id="KW-0378">Hydrolase</keyword>
<dbReference type="PROSITE" id="PS51257">
    <property type="entry name" value="PROKAR_LIPOPROTEIN"/>
    <property type="match status" value="1"/>
</dbReference>
<dbReference type="Pfam" id="PF01433">
    <property type="entry name" value="Peptidase_M1"/>
    <property type="match status" value="1"/>
</dbReference>
<evidence type="ECO:0000313" key="18">
    <source>
        <dbReference type="Proteomes" id="UP000559182"/>
    </source>
</evidence>
<dbReference type="GO" id="GO:0006508">
    <property type="term" value="P:proteolysis"/>
    <property type="evidence" value="ECO:0007669"/>
    <property type="project" value="UniProtKB-KW"/>
</dbReference>
<sequence length="516" mass="56624">MRKPVIVVATTVSAALIAACQSGSDAATPTGSTGQPQPRSSAASTPTGSTGSSGSDAADSNPPGKPGVSYRAALSHPVKDSYYPKHGTPYLDTLHYGLDLDWRPRAKRLTGIATIRFRITTARDSVRFALGTPLHVSKVVLDGKRVSSTRSGNSVTIQTGPLTTNSRHTVAISYAGTPALTQEPAMRSDVQKDGFHIGRTGNTWTFQEPFGAFTWYPVNDQPSDKAYYDARLTAHRGQQGVFNGQLTSSVKTGDSTTNSFHLDKPASSYLTTVAFGRYTHQEVTGPHGLPVNYWYADRHSPMLPLIRKTPQMLSWIEKTLGPYPFASAGFLLVPGNSGMETQTLVTFSDQLSKPDLYETEGDVVHELIHQWFGDEITPTDWKDVWLNESLTMYLEYRYLIDRGYTTESKVYGRLQRGQDEVWRVMGGPPGAYRHDDFGDMNIYDCGALLLHNLEKAYGRAKLDAALKGWPATAKYGNSDRTKFAAYMSKALESKAGPYILHWLTAKTTPAPLPKQP</sequence>
<protein>
    <recommendedName>
        <fullName evidence="5">Aminopeptidase N</fullName>
        <ecNumber evidence="4">3.4.11.2</ecNumber>
    </recommendedName>
    <alternativeName>
        <fullName evidence="11">Alanine aminopeptidase</fullName>
    </alternativeName>
    <alternativeName>
        <fullName evidence="12">Lysyl aminopeptidase</fullName>
    </alternativeName>
</protein>
<evidence type="ECO:0000256" key="5">
    <source>
        <dbReference type="ARBA" id="ARBA00015611"/>
    </source>
</evidence>
<keyword evidence="10" id="KW-0482">Metalloprotease</keyword>
<evidence type="ECO:0000313" key="17">
    <source>
        <dbReference type="EMBL" id="MBB2893859.1"/>
    </source>
</evidence>
<keyword evidence="17" id="KW-0031">Aminopeptidase</keyword>
<reference evidence="17 18" key="1">
    <citation type="submission" date="2020-08" db="EMBL/GenBank/DDBJ databases">
        <title>Sequencing the genomes of 1000 actinobacteria strains.</title>
        <authorList>
            <person name="Klenk H.-P."/>
        </authorList>
    </citation>
    <scope>NUCLEOTIDE SEQUENCE [LARGE SCALE GENOMIC DNA]</scope>
    <source>
        <strain evidence="17 18">DSM 105369</strain>
    </source>
</reference>
<proteinExistence type="inferred from homology"/>
<evidence type="ECO:0000256" key="9">
    <source>
        <dbReference type="ARBA" id="ARBA00022833"/>
    </source>
</evidence>
<keyword evidence="18" id="KW-1185">Reference proteome</keyword>
<feature type="region of interest" description="Disordered" evidence="13">
    <location>
        <begin position="24"/>
        <end position="71"/>
    </location>
</feature>
<comment type="caution">
    <text evidence="17">The sequence shown here is derived from an EMBL/GenBank/DDBJ whole genome shotgun (WGS) entry which is preliminary data.</text>
</comment>
<comment type="similarity">
    <text evidence="3">Belongs to the peptidase M1 family.</text>
</comment>
<keyword evidence="14" id="KW-0732">Signal</keyword>
<evidence type="ECO:0000256" key="11">
    <source>
        <dbReference type="ARBA" id="ARBA00029811"/>
    </source>
</evidence>
<comment type="cofactor">
    <cofactor evidence="2">
        <name>Zn(2+)</name>
        <dbReference type="ChEBI" id="CHEBI:29105"/>
    </cofactor>
</comment>
<feature type="chain" id="PRO_5032370300" description="Aminopeptidase N" evidence="14">
    <location>
        <begin position="27"/>
        <end position="516"/>
    </location>
</feature>